<reference evidence="1 2" key="1">
    <citation type="submission" date="2024-06" db="EMBL/GenBank/DDBJ databases">
        <title>Genomic Encyclopedia of Type Strains, Phase V (KMG-V): Genome sequencing to study the core and pangenomes of soil and plant-associated prokaryotes.</title>
        <authorList>
            <person name="Whitman W."/>
        </authorList>
    </citation>
    <scope>NUCLEOTIDE SEQUENCE [LARGE SCALE GENOMIC DNA]</scope>
    <source>
        <strain evidence="1 2">NE40</strain>
    </source>
</reference>
<dbReference type="RefSeq" id="WP_354009526.1">
    <property type="nucleotide sequence ID" value="NZ_JBEWTA010000001.1"/>
</dbReference>
<proteinExistence type="predicted"/>
<dbReference type="EMBL" id="JBEWTB010000002">
    <property type="protein sequence ID" value="MET4755064.1"/>
    <property type="molecule type" value="Genomic_DNA"/>
</dbReference>
<protein>
    <submittedName>
        <fullName evidence="1">Uncharacterized protein</fullName>
    </submittedName>
</protein>
<sequence>MTKRKNMKNSLLAYYLLIPVLSLGISKTGVCETYLSGEIEKVNLNAQQCSSQLPSDLQQVSKHFKEMHVDSNIPKYYLMAEAGLDHRYFLSNNVKLESDLKNPYANSQLNIKRISQRVADSVFDALDATRTSVEREYISLLQGPGDLSTYKEYSEVLAVLANQGAPSVKALEDKSQLIVKLLQHSMKYANNVTKIDTSATANYLHAQLGLTIEDYHTWRDDFFESSGLYNEKANSLHQLTRFIGYLAVRNQYNKLASTLVTGRVVKIKTRKTFASPVMPCLT</sequence>
<name>A0ABV2SBD6_9GAMM</name>
<gene>
    <name evidence="1" type="ORF">V5J35_000256</name>
</gene>
<dbReference type="Proteomes" id="UP001549366">
    <property type="component" value="Unassembled WGS sequence"/>
</dbReference>
<organism evidence="1 2">
    <name type="scientific">Endozoicomonas lisbonensis</name>
    <dbReference type="NCBI Taxonomy" id="3120522"/>
    <lineage>
        <taxon>Bacteria</taxon>
        <taxon>Pseudomonadati</taxon>
        <taxon>Pseudomonadota</taxon>
        <taxon>Gammaproteobacteria</taxon>
        <taxon>Oceanospirillales</taxon>
        <taxon>Endozoicomonadaceae</taxon>
        <taxon>Endozoicomonas</taxon>
    </lineage>
</organism>
<keyword evidence="2" id="KW-1185">Reference proteome</keyword>
<comment type="caution">
    <text evidence="1">The sequence shown here is derived from an EMBL/GenBank/DDBJ whole genome shotgun (WGS) entry which is preliminary data.</text>
</comment>
<evidence type="ECO:0000313" key="1">
    <source>
        <dbReference type="EMBL" id="MET4755064.1"/>
    </source>
</evidence>
<accession>A0ABV2SBD6</accession>
<evidence type="ECO:0000313" key="2">
    <source>
        <dbReference type="Proteomes" id="UP001549366"/>
    </source>
</evidence>